<feature type="compositionally biased region" description="Basic and acidic residues" evidence="1">
    <location>
        <begin position="12"/>
        <end position="21"/>
    </location>
</feature>
<reference evidence="3" key="2">
    <citation type="submission" date="2015-01" db="EMBL/GenBank/DDBJ databases">
        <title>Evolutionary Origins and Diversification of the Mycorrhizal Mutualists.</title>
        <authorList>
            <consortium name="DOE Joint Genome Institute"/>
            <consortium name="Mycorrhizal Genomics Consortium"/>
            <person name="Kohler A."/>
            <person name="Kuo A."/>
            <person name="Nagy L.G."/>
            <person name="Floudas D."/>
            <person name="Copeland A."/>
            <person name="Barry K.W."/>
            <person name="Cichocki N."/>
            <person name="Veneault-Fourrey C."/>
            <person name="LaButti K."/>
            <person name="Lindquist E.A."/>
            <person name="Lipzen A."/>
            <person name="Lundell T."/>
            <person name="Morin E."/>
            <person name="Murat C."/>
            <person name="Riley R."/>
            <person name="Ohm R."/>
            <person name="Sun H."/>
            <person name="Tunlid A."/>
            <person name="Henrissat B."/>
            <person name="Grigoriev I.V."/>
            <person name="Hibbett D.S."/>
            <person name="Martin F."/>
        </authorList>
    </citation>
    <scope>NUCLEOTIDE SEQUENCE [LARGE SCALE GENOMIC DNA]</scope>
    <source>
        <strain evidence="3">Marx 270</strain>
    </source>
</reference>
<evidence type="ECO:0000313" key="2">
    <source>
        <dbReference type="EMBL" id="KIO03848.1"/>
    </source>
</evidence>
<protein>
    <submittedName>
        <fullName evidence="2">Uncharacterized protein</fullName>
    </submittedName>
</protein>
<dbReference type="InParanoid" id="A0A0C3J475"/>
<keyword evidence="3" id="KW-1185">Reference proteome</keyword>
<evidence type="ECO:0000313" key="3">
    <source>
        <dbReference type="Proteomes" id="UP000054217"/>
    </source>
</evidence>
<dbReference type="AlphaFoldDB" id="A0A0C3J475"/>
<name>A0A0C3J475_PISTI</name>
<accession>A0A0C3J475</accession>
<feature type="region of interest" description="Disordered" evidence="1">
    <location>
        <begin position="1"/>
        <end position="22"/>
    </location>
</feature>
<reference evidence="2 3" key="1">
    <citation type="submission" date="2014-04" db="EMBL/GenBank/DDBJ databases">
        <authorList>
            <consortium name="DOE Joint Genome Institute"/>
            <person name="Kuo A."/>
            <person name="Kohler A."/>
            <person name="Costa M.D."/>
            <person name="Nagy L.G."/>
            <person name="Floudas D."/>
            <person name="Copeland A."/>
            <person name="Barry K.W."/>
            <person name="Cichocki N."/>
            <person name="Veneault-Fourrey C."/>
            <person name="LaButti K."/>
            <person name="Lindquist E.A."/>
            <person name="Lipzen A."/>
            <person name="Lundell T."/>
            <person name="Morin E."/>
            <person name="Murat C."/>
            <person name="Sun H."/>
            <person name="Tunlid A."/>
            <person name="Henrissat B."/>
            <person name="Grigoriev I.V."/>
            <person name="Hibbett D.S."/>
            <person name="Martin F."/>
            <person name="Nordberg H.P."/>
            <person name="Cantor M.N."/>
            <person name="Hua S.X."/>
        </authorList>
    </citation>
    <scope>NUCLEOTIDE SEQUENCE [LARGE SCALE GENOMIC DNA]</scope>
    <source>
        <strain evidence="2 3">Marx 270</strain>
    </source>
</reference>
<gene>
    <name evidence="2" type="ORF">M404DRAFT_608179</name>
</gene>
<evidence type="ECO:0000256" key="1">
    <source>
        <dbReference type="SAM" id="MobiDB-lite"/>
    </source>
</evidence>
<dbReference type="HOGENOM" id="CLU_1441586_0_0_1"/>
<proteinExistence type="predicted"/>
<organism evidence="2 3">
    <name type="scientific">Pisolithus tinctorius Marx 270</name>
    <dbReference type="NCBI Taxonomy" id="870435"/>
    <lineage>
        <taxon>Eukaryota</taxon>
        <taxon>Fungi</taxon>
        <taxon>Dikarya</taxon>
        <taxon>Basidiomycota</taxon>
        <taxon>Agaricomycotina</taxon>
        <taxon>Agaricomycetes</taxon>
        <taxon>Agaricomycetidae</taxon>
        <taxon>Boletales</taxon>
        <taxon>Sclerodermatineae</taxon>
        <taxon>Pisolithaceae</taxon>
        <taxon>Pisolithus</taxon>
    </lineage>
</organism>
<dbReference type="EMBL" id="KN831974">
    <property type="protein sequence ID" value="KIO03848.1"/>
    <property type="molecule type" value="Genomic_DNA"/>
</dbReference>
<dbReference type="OrthoDB" id="10563464at2759"/>
<sequence length="188" mass="20895">MPPTSRVQVRPLSRDPAEHAPRSLTHCHATNIRSVVRPLSRDPAEHAMKSLTSCHTTHIKRAVRPLNRDPAEHAMKSPTCCHATNSHTIMPPTSRVSPLRKFSMLLITHPLLIHASEYNIGTSLTSYISRIWLLTLQFGNHFSSSNPSSFGSTSNLPTKPNSILVLNVLQKISPCGKTHLLTYFCTAY</sequence>
<dbReference type="Proteomes" id="UP000054217">
    <property type="component" value="Unassembled WGS sequence"/>
</dbReference>